<dbReference type="PANTHER" id="PTHR38537">
    <property type="entry name" value="JITTERBUG, ISOFORM N"/>
    <property type="match status" value="1"/>
</dbReference>
<gene>
    <name evidence="3" type="ORF">PXEA_LOCUS30676</name>
</gene>
<proteinExistence type="predicted"/>
<comment type="caution">
    <text evidence="3">The sequence shown here is derived from an EMBL/GenBank/DDBJ whole genome shotgun (WGS) entry which is preliminary data.</text>
</comment>
<evidence type="ECO:0000256" key="1">
    <source>
        <dbReference type="ARBA" id="ARBA00022737"/>
    </source>
</evidence>
<dbReference type="Pfam" id="PF00630">
    <property type="entry name" value="Filamin"/>
    <property type="match status" value="1"/>
</dbReference>
<dbReference type="EMBL" id="CAAALY010254390">
    <property type="protein sequence ID" value="VEL37236.1"/>
    <property type="molecule type" value="Genomic_DNA"/>
</dbReference>
<reference evidence="3" key="1">
    <citation type="submission" date="2018-11" db="EMBL/GenBank/DDBJ databases">
        <authorList>
            <consortium name="Pathogen Informatics"/>
        </authorList>
    </citation>
    <scope>NUCLEOTIDE SEQUENCE</scope>
</reference>
<evidence type="ECO:0000313" key="4">
    <source>
        <dbReference type="Proteomes" id="UP000784294"/>
    </source>
</evidence>
<dbReference type="GO" id="GO:0051015">
    <property type="term" value="F:actin filament binding"/>
    <property type="evidence" value="ECO:0007669"/>
    <property type="project" value="InterPro"/>
</dbReference>
<feature type="repeat" description="Filamin" evidence="2">
    <location>
        <begin position="1"/>
        <end position="57"/>
    </location>
</feature>
<protein>
    <submittedName>
        <fullName evidence="3">Uncharacterized protein</fullName>
    </submittedName>
</protein>
<dbReference type="OrthoDB" id="5334309at2759"/>
<evidence type="ECO:0000256" key="2">
    <source>
        <dbReference type="PROSITE-ProRule" id="PRU00087"/>
    </source>
</evidence>
<dbReference type="InterPro" id="IPR044801">
    <property type="entry name" value="Filamin"/>
</dbReference>
<dbReference type="InterPro" id="IPR017868">
    <property type="entry name" value="Filamin/ABP280_repeat-like"/>
</dbReference>
<accession>A0A3S5CU57</accession>
<dbReference type="GO" id="GO:0030036">
    <property type="term" value="P:actin cytoskeleton organization"/>
    <property type="evidence" value="ECO:0007669"/>
    <property type="project" value="InterPro"/>
</dbReference>
<dbReference type="PANTHER" id="PTHR38537:SF8">
    <property type="entry name" value="FILAMIN-A"/>
    <property type="match status" value="1"/>
</dbReference>
<dbReference type="PROSITE" id="PS50194">
    <property type="entry name" value="FILAMIN_REPEAT"/>
    <property type="match status" value="2"/>
</dbReference>
<dbReference type="Gene3D" id="2.60.40.10">
    <property type="entry name" value="Immunoglobulins"/>
    <property type="match status" value="2"/>
</dbReference>
<dbReference type="SUPFAM" id="SSF81296">
    <property type="entry name" value="E set domains"/>
    <property type="match status" value="2"/>
</dbReference>
<dbReference type="AlphaFoldDB" id="A0A3S5CU57"/>
<feature type="repeat" description="Filamin" evidence="2">
    <location>
        <begin position="60"/>
        <end position="113"/>
    </location>
</feature>
<dbReference type="InterPro" id="IPR013783">
    <property type="entry name" value="Ig-like_fold"/>
</dbReference>
<organism evidence="3 4">
    <name type="scientific">Protopolystoma xenopodis</name>
    <dbReference type="NCBI Taxonomy" id="117903"/>
    <lineage>
        <taxon>Eukaryota</taxon>
        <taxon>Metazoa</taxon>
        <taxon>Spiralia</taxon>
        <taxon>Lophotrochozoa</taxon>
        <taxon>Platyhelminthes</taxon>
        <taxon>Monogenea</taxon>
        <taxon>Polyopisthocotylea</taxon>
        <taxon>Polystomatidea</taxon>
        <taxon>Polystomatidae</taxon>
        <taxon>Protopolystoma</taxon>
    </lineage>
</organism>
<dbReference type="Proteomes" id="UP000784294">
    <property type="component" value="Unassembled WGS sequence"/>
</dbReference>
<feature type="non-terminal residue" evidence="3">
    <location>
        <position position="113"/>
    </location>
</feature>
<dbReference type="InterPro" id="IPR014756">
    <property type="entry name" value="Ig_E-set"/>
</dbReference>
<keyword evidence="4" id="KW-1185">Reference proteome</keyword>
<sequence length="113" mass="11956">MTASVTSPSGQTSPCDVICTSPGKYSIRFIPREMGAHTVSVRHRSMHIAGSPFQFTVGPITEGGSDKVRATGQGLQYGYVGKTNEFNIYTREAGAGGLSIAIEGPSKAEIDFE</sequence>
<keyword evidence="1" id="KW-0677">Repeat</keyword>
<name>A0A3S5CU57_9PLAT</name>
<evidence type="ECO:0000313" key="3">
    <source>
        <dbReference type="EMBL" id="VEL37236.1"/>
    </source>
</evidence>